<evidence type="ECO:0000256" key="1">
    <source>
        <dbReference type="SAM" id="MobiDB-lite"/>
    </source>
</evidence>
<keyword evidence="3" id="KW-1185">Reference proteome</keyword>
<proteinExistence type="predicted"/>
<gene>
    <name evidence="2" type="ORF">PCOR1329_LOCUS71557</name>
</gene>
<evidence type="ECO:0000313" key="2">
    <source>
        <dbReference type="EMBL" id="CAK0891693.1"/>
    </source>
</evidence>
<protein>
    <submittedName>
        <fullName evidence="2">Uncharacterized protein</fullName>
    </submittedName>
</protein>
<name>A0ABN9WXQ2_9DINO</name>
<dbReference type="EMBL" id="CAUYUJ010019504">
    <property type="protein sequence ID" value="CAK0891693.1"/>
    <property type="molecule type" value="Genomic_DNA"/>
</dbReference>
<feature type="region of interest" description="Disordered" evidence="1">
    <location>
        <begin position="119"/>
        <end position="151"/>
    </location>
</feature>
<evidence type="ECO:0000313" key="3">
    <source>
        <dbReference type="Proteomes" id="UP001189429"/>
    </source>
</evidence>
<feature type="compositionally biased region" description="Basic and acidic residues" evidence="1">
    <location>
        <begin position="135"/>
        <end position="151"/>
    </location>
</feature>
<dbReference type="Proteomes" id="UP001189429">
    <property type="component" value="Unassembled WGS sequence"/>
</dbReference>
<sequence length="212" mass="22956">MASGIYSGHKDDLALLYNEAFQLDGKITSAEKTIIREATGCEVQHRSRRGQPKTLKITGPKGMEAPAASMTWGFLRKNGIETEALAALIREACAQAQSEAARRYLLSNLGCSPTPTAVPAHDDWGVPDASGEGNARAHQDDSSSADAHRAVPSESCAPAYVTPLAAARTDISESQGFDDIPRLEEVLRQVAKELRQQARQDEHFSEHARVAY</sequence>
<organism evidence="2 3">
    <name type="scientific">Prorocentrum cordatum</name>
    <dbReference type="NCBI Taxonomy" id="2364126"/>
    <lineage>
        <taxon>Eukaryota</taxon>
        <taxon>Sar</taxon>
        <taxon>Alveolata</taxon>
        <taxon>Dinophyceae</taxon>
        <taxon>Prorocentrales</taxon>
        <taxon>Prorocentraceae</taxon>
        <taxon>Prorocentrum</taxon>
    </lineage>
</organism>
<reference evidence="2" key="1">
    <citation type="submission" date="2023-10" db="EMBL/GenBank/DDBJ databases">
        <authorList>
            <person name="Chen Y."/>
            <person name="Shah S."/>
            <person name="Dougan E. K."/>
            <person name="Thang M."/>
            <person name="Chan C."/>
        </authorList>
    </citation>
    <scope>NUCLEOTIDE SEQUENCE [LARGE SCALE GENOMIC DNA]</scope>
</reference>
<accession>A0ABN9WXQ2</accession>
<comment type="caution">
    <text evidence="2">The sequence shown here is derived from an EMBL/GenBank/DDBJ whole genome shotgun (WGS) entry which is preliminary data.</text>
</comment>